<accession>A0AAW2FGA7</accession>
<protein>
    <submittedName>
        <fullName evidence="2">Uncharacterized protein</fullName>
    </submittedName>
</protein>
<reference evidence="2 3" key="1">
    <citation type="submission" date="2023-03" db="EMBL/GenBank/DDBJ databases">
        <title>High recombination rates correlate with genetic variation in Cardiocondyla obscurior ants.</title>
        <authorList>
            <person name="Errbii M."/>
        </authorList>
    </citation>
    <scope>NUCLEOTIDE SEQUENCE [LARGE SCALE GENOMIC DNA]</scope>
    <source>
        <strain evidence="2">Alpha-2009</strain>
        <tissue evidence="2">Whole body</tissue>
    </source>
</reference>
<dbReference type="Proteomes" id="UP001430953">
    <property type="component" value="Unassembled WGS sequence"/>
</dbReference>
<keyword evidence="3" id="KW-1185">Reference proteome</keyword>
<keyword evidence="1" id="KW-1133">Transmembrane helix</keyword>
<name>A0AAW2FGA7_9HYME</name>
<keyword evidence="1" id="KW-0812">Transmembrane</keyword>
<organism evidence="2 3">
    <name type="scientific">Cardiocondyla obscurior</name>
    <dbReference type="NCBI Taxonomy" id="286306"/>
    <lineage>
        <taxon>Eukaryota</taxon>
        <taxon>Metazoa</taxon>
        <taxon>Ecdysozoa</taxon>
        <taxon>Arthropoda</taxon>
        <taxon>Hexapoda</taxon>
        <taxon>Insecta</taxon>
        <taxon>Pterygota</taxon>
        <taxon>Neoptera</taxon>
        <taxon>Endopterygota</taxon>
        <taxon>Hymenoptera</taxon>
        <taxon>Apocrita</taxon>
        <taxon>Aculeata</taxon>
        <taxon>Formicoidea</taxon>
        <taxon>Formicidae</taxon>
        <taxon>Myrmicinae</taxon>
        <taxon>Cardiocondyla</taxon>
    </lineage>
</organism>
<comment type="caution">
    <text evidence="2">The sequence shown here is derived from an EMBL/GenBank/DDBJ whole genome shotgun (WGS) entry which is preliminary data.</text>
</comment>
<evidence type="ECO:0000256" key="1">
    <source>
        <dbReference type="SAM" id="Phobius"/>
    </source>
</evidence>
<sequence length="191" mass="22030">MRNDSRARTRYLCVKKFHGGQLLGLEDPHCFHFTWPGPTVRNKEEFSCDDDDELLSNRITPCIEPLLFCHTKPNVTEIWSNVHDDKKEENTTYVERMEMGYVCVRYTYEYNGAVMNISYFRGKVTEDKTIPVTTGCYVHYTEGYSIEACACKTKDGDSIPCNLTIKNTYSPLIILVTAIISLFVYKIFETS</sequence>
<keyword evidence="1" id="KW-0472">Membrane</keyword>
<dbReference type="AlphaFoldDB" id="A0AAW2FGA7"/>
<evidence type="ECO:0000313" key="2">
    <source>
        <dbReference type="EMBL" id="KAL0113416.1"/>
    </source>
</evidence>
<gene>
    <name evidence="2" type="ORF">PUN28_012521</name>
</gene>
<dbReference type="EMBL" id="JADYXP020000012">
    <property type="protein sequence ID" value="KAL0113416.1"/>
    <property type="molecule type" value="Genomic_DNA"/>
</dbReference>
<feature type="transmembrane region" description="Helical" evidence="1">
    <location>
        <begin position="169"/>
        <end position="188"/>
    </location>
</feature>
<evidence type="ECO:0000313" key="3">
    <source>
        <dbReference type="Proteomes" id="UP001430953"/>
    </source>
</evidence>
<proteinExistence type="predicted"/>